<protein>
    <submittedName>
        <fullName evidence="1">Uncharacterized protein</fullName>
    </submittedName>
</protein>
<evidence type="ECO:0000313" key="1">
    <source>
        <dbReference type="EMBL" id="OAD43457.1"/>
    </source>
</evidence>
<organism evidence="1 2">
    <name type="scientific">Polaribacter atrinae</name>
    <dbReference type="NCBI Taxonomy" id="1333662"/>
    <lineage>
        <taxon>Bacteria</taxon>
        <taxon>Pseudomonadati</taxon>
        <taxon>Bacteroidota</taxon>
        <taxon>Flavobacteriia</taxon>
        <taxon>Flavobacteriales</taxon>
        <taxon>Flavobacteriaceae</taxon>
    </lineage>
</organism>
<proteinExistence type="predicted"/>
<dbReference type="AlphaFoldDB" id="A0A176T6J8"/>
<gene>
    <name evidence="1" type="ORF">LPB303_13425</name>
</gene>
<evidence type="ECO:0000313" key="2">
    <source>
        <dbReference type="Proteomes" id="UP000076923"/>
    </source>
</evidence>
<dbReference type="STRING" id="1333662.LPB303_13425"/>
<sequence>MGLKENRFTKTFQEEQFPELKAQINEAAGFDVTLNIEWSTLFEDRFLHLYNDSYPKIYFLPIIEAFKSIASDDMGKEALAESLKEIHILNTKDHHNPANGFTFSDGVLTIDHSPILNAPDVNSRIKVLIDLLENNL</sequence>
<reference evidence="1 2" key="1">
    <citation type="submission" date="2016-02" db="EMBL/GenBank/DDBJ databases">
        <title>Draft genome sequence of Polaribacter atrinae KACC17473.</title>
        <authorList>
            <person name="Shin S.-K."/>
            <person name="Yi H."/>
        </authorList>
    </citation>
    <scope>NUCLEOTIDE SEQUENCE [LARGE SCALE GENOMIC DNA]</scope>
    <source>
        <strain evidence="1 2">KACC 17473</strain>
    </source>
</reference>
<dbReference type="EMBL" id="LVWE01000055">
    <property type="protein sequence ID" value="OAD43457.1"/>
    <property type="molecule type" value="Genomic_DNA"/>
</dbReference>
<keyword evidence="2" id="KW-1185">Reference proteome</keyword>
<dbReference type="Proteomes" id="UP000076923">
    <property type="component" value="Unassembled WGS sequence"/>
</dbReference>
<dbReference type="OrthoDB" id="4194926at2"/>
<dbReference type="RefSeq" id="WP_068451133.1">
    <property type="nucleotide sequence ID" value="NZ_CANKUV010000007.1"/>
</dbReference>
<comment type="caution">
    <text evidence="1">The sequence shown here is derived from an EMBL/GenBank/DDBJ whole genome shotgun (WGS) entry which is preliminary data.</text>
</comment>
<accession>A0A176T6J8</accession>
<name>A0A176T6J8_9FLAO</name>